<evidence type="ECO:0000313" key="3">
    <source>
        <dbReference type="EMBL" id="STX45536.1"/>
    </source>
</evidence>
<dbReference type="Proteomes" id="UP000254476">
    <property type="component" value="Unassembled WGS sequence"/>
</dbReference>
<reference evidence="3 5" key="2">
    <citation type="submission" date="2018-06" db="EMBL/GenBank/DDBJ databases">
        <authorList>
            <consortium name="Pathogen Informatics"/>
            <person name="Doyle S."/>
        </authorList>
    </citation>
    <scope>NUCLEOTIDE SEQUENCE [LARGE SCALE GENOMIC DNA]</scope>
    <source>
        <strain evidence="3 5">NCTC12388</strain>
    </source>
</reference>
<evidence type="ECO:0000313" key="5">
    <source>
        <dbReference type="Proteomes" id="UP000254476"/>
    </source>
</evidence>
<gene>
    <name evidence="2" type="ORF">Lgra_2446</name>
    <name evidence="3" type="ORF">NCTC12388_02274</name>
</gene>
<feature type="region of interest" description="Disordered" evidence="1">
    <location>
        <begin position="167"/>
        <end position="189"/>
    </location>
</feature>
<protein>
    <submittedName>
        <fullName evidence="3">Uncharacterized protein</fullName>
    </submittedName>
</protein>
<sequence>MWRRSNQSNLGNSAALKYRIAFHPSHECSYNEISIHYYKPKPTISIFFRLSNPNIHNKLVHALEKKYHLPSWEKTPWIFITLKALDKNEAEEVFDLINNEVPTLLPKNAFNSAVTDMLTKVIPTETRVPWGKTFDIFERSVDSLTRELSSQMDEGTITDEGIIKKHDEAQIEREEKKEQEETDTAEVSQNVPTLSNKEKLLIIIDTLKYNMLTQQNGRKTIRNHEWKVNLLVEIQNKIIREDPQHIDINRYCDHIHDVCAMKRNPLHFWSEPHSVSELASLINELGLEWNTSTNAISVFYL</sequence>
<dbReference type="RefSeq" id="WP_058499559.1">
    <property type="nucleotide sequence ID" value="NZ_CAAAHW010000015.1"/>
</dbReference>
<evidence type="ECO:0000313" key="4">
    <source>
        <dbReference type="Proteomes" id="UP000054691"/>
    </source>
</evidence>
<dbReference type="OrthoDB" id="5654426at2"/>
<proteinExistence type="predicted"/>
<dbReference type="AlphaFoldDB" id="A0A378JDV5"/>
<dbReference type="EMBL" id="UGOB01000001">
    <property type="protein sequence ID" value="STX45536.1"/>
    <property type="molecule type" value="Genomic_DNA"/>
</dbReference>
<reference evidence="2 4" key="1">
    <citation type="submission" date="2015-11" db="EMBL/GenBank/DDBJ databases">
        <title>Genomic analysis of 38 Legionella species identifies large and diverse effector repertoires.</title>
        <authorList>
            <person name="Burstein D."/>
            <person name="Amaro F."/>
            <person name="Zusman T."/>
            <person name="Lifshitz Z."/>
            <person name="Cohen O."/>
            <person name="Gilbert J.A."/>
            <person name="Pupko T."/>
            <person name="Shuman H.A."/>
            <person name="Segal G."/>
        </authorList>
    </citation>
    <scope>NUCLEOTIDE SEQUENCE [LARGE SCALE GENOMIC DNA]</scope>
    <source>
        <strain evidence="2 4">Lyon 8420412</strain>
    </source>
</reference>
<dbReference type="EMBL" id="LNYE01000023">
    <property type="protein sequence ID" value="KTD09211.1"/>
    <property type="molecule type" value="Genomic_DNA"/>
</dbReference>
<name>A0A378JDV5_9GAMM</name>
<keyword evidence="4" id="KW-1185">Reference proteome</keyword>
<dbReference type="Proteomes" id="UP000054691">
    <property type="component" value="Unassembled WGS sequence"/>
</dbReference>
<organism evidence="3 5">
    <name type="scientific">Legionella gratiana</name>
    <dbReference type="NCBI Taxonomy" id="45066"/>
    <lineage>
        <taxon>Bacteria</taxon>
        <taxon>Pseudomonadati</taxon>
        <taxon>Pseudomonadota</taxon>
        <taxon>Gammaproteobacteria</taxon>
        <taxon>Legionellales</taxon>
        <taxon>Legionellaceae</taxon>
        <taxon>Legionella</taxon>
    </lineage>
</organism>
<evidence type="ECO:0000313" key="2">
    <source>
        <dbReference type="EMBL" id="KTD09211.1"/>
    </source>
</evidence>
<accession>A0A378JDV5</accession>
<feature type="compositionally biased region" description="Basic and acidic residues" evidence="1">
    <location>
        <begin position="167"/>
        <end position="179"/>
    </location>
</feature>
<evidence type="ECO:0000256" key="1">
    <source>
        <dbReference type="SAM" id="MobiDB-lite"/>
    </source>
</evidence>